<comment type="similarity">
    <text evidence="6">Belongs to the PINc/VapC protein family.</text>
</comment>
<evidence type="ECO:0000313" key="9">
    <source>
        <dbReference type="Proteomes" id="UP000185696"/>
    </source>
</evidence>
<dbReference type="CDD" id="cd09873">
    <property type="entry name" value="PIN_Pae0151-like"/>
    <property type="match status" value="1"/>
</dbReference>
<organism evidence="8 9">
    <name type="scientific">Actinophytocola xinjiangensis</name>
    <dbReference type="NCBI Taxonomy" id="485602"/>
    <lineage>
        <taxon>Bacteria</taxon>
        <taxon>Bacillati</taxon>
        <taxon>Actinomycetota</taxon>
        <taxon>Actinomycetes</taxon>
        <taxon>Pseudonocardiales</taxon>
        <taxon>Pseudonocardiaceae</taxon>
    </lineage>
</organism>
<evidence type="ECO:0000256" key="4">
    <source>
        <dbReference type="ARBA" id="ARBA00022801"/>
    </source>
</evidence>
<keyword evidence="4 6" id="KW-0378">Hydrolase</keyword>
<dbReference type="Gene3D" id="3.40.50.1010">
    <property type="entry name" value="5'-nuclease"/>
    <property type="match status" value="1"/>
</dbReference>
<feature type="binding site" evidence="6">
    <location>
        <position position="96"/>
    </location>
    <ligand>
        <name>Mg(2+)</name>
        <dbReference type="ChEBI" id="CHEBI:18420"/>
    </ligand>
</feature>
<reference evidence="8 9" key="1">
    <citation type="submission" date="2016-12" db="EMBL/GenBank/DDBJ databases">
        <title>The draft genome sequence of Actinophytocola xinjiangensis.</title>
        <authorList>
            <person name="Wang W."/>
            <person name="Yuan L."/>
        </authorList>
    </citation>
    <scope>NUCLEOTIDE SEQUENCE [LARGE SCALE GENOMIC DNA]</scope>
    <source>
        <strain evidence="8 9">CGMCC 4.4663</strain>
    </source>
</reference>
<feature type="binding site" evidence="6">
    <location>
        <position position="5"/>
    </location>
    <ligand>
        <name>Mg(2+)</name>
        <dbReference type="ChEBI" id="CHEBI:18420"/>
    </ligand>
</feature>
<evidence type="ECO:0000313" key="8">
    <source>
        <dbReference type="EMBL" id="OLF05330.1"/>
    </source>
</evidence>
<dbReference type="EMBL" id="MSIF01000030">
    <property type="protein sequence ID" value="OLF05330.1"/>
    <property type="molecule type" value="Genomic_DNA"/>
</dbReference>
<accession>A0A7Z0WEY8</accession>
<dbReference type="Pfam" id="PF01850">
    <property type="entry name" value="PIN"/>
    <property type="match status" value="1"/>
</dbReference>
<name>A0A7Z0WEY8_9PSEU</name>
<gene>
    <name evidence="6" type="primary">vapC</name>
    <name evidence="8" type="ORF">BLA60_36480</name>
</gene>
<keyword evidence="1 6" id="KW-1277">Toxin-antitoxin system</keyword>
<comment type="cofactor">
    <cofactor evidence="6">
        <name>Mg(2+)</name>
        <dbReference type="ChEBI" id="CHEBI:18420"/>
    </cofactor>
</comment>
<dbReference type="PANTHER" id="PTHR35901">
    <property type="entry name" value="RIBONUCLEASE VAPC3"/>
    <property type="match status" value="1"/>
</dbReference>
<dbReference type="InterPro" id="IPR022907">
    <property type="entry name" value="VapC_family"/>
</dbReference>
<evidence type="ECO:0000256" key="6">
    <source>
        <dbReference type="HAMAP-Rule" id="MF_00265"/>
    </source>
</evidence>
<sequence length="131" mass="14038">MIVPDASAALLLFIPSDPRAERADAELSADPKWVVPEHWRTEVLSGLRGLVLGGKLAATDAELAVGWLSRATVAVASTGPHLERMWQLRSNLSMYDAGYVAVAEQHDATLVTADARIEKAGVAHCPVRVIT</sequence>
<dbReference type="InterPro" id="IPR044153">
    <property type="entry name" value="PIN_Pae0151-like"/>
</dbReference>
<dbReference type="Proteomes" id="UP000185696">
    <property type="component" value="Unassembled WGS sequence"/>
</dbReference>
<protein>
    <recommendedName>
        <fullName evidence="6">Ribonuclease VapC</fullName>
        <shortName evidence="6">RNase VapC</shortName>
        <ecNumber evidence="6">3.1.-.-</ecNumber>
    </recommendedName>
    <alternativeName>
        <fullName evidence="6">Toxin VapC</fullName>
    </alternativeName>
</protein>
<dbReference type="GO" id="GO:0004540">
    <property type="term" value="F:RNA nuclease activity"/>
    <property type="evidence" value="ECO:0007669"/>
    <property type="project" value="InterPro"/>
</dbReference>
<keyword evidence="5 6" id="KW-0460">Magnesium</keyword>
<dbReference type="GO" id="GO:0016787">
    <property type="term" value="F:hydrolase activity"/>
    <property type="evidence" value="ECO:0007669"/>
    <property type="project" value="UniProtKB-KW"/>
</dbReference>
<evidence type="ECO:0000256" key="3">
    <source>
        <dbReference type="ARBA" id="ARBA00022723"/>
    </source>
</evidence>
<dbReference type="RefSeq" id="WP_075137643.1">
    <property type="nucleotide sequence ID" value="NZ_MSIF01000030.1"/>
</dbReference>
<keyword evidence="2 6" id="KW-0540">Nuclease</keyword>
<proteinExistence type="inferred from homology"/>
<dbReference type="SUPFAM" id="SSF88723">
    <property type="entry name" value="PIN domain-like"/>
    <property type="match status" value="1"/>
</dbReference>
<feature type="domain" description="PIN" evidence="7">
    <location>
        <begin position="2"/>
        <end position="121"/>
    </location>
</feature>
<dbReference type="EC" id="3.1.-.-" evidence="6"/>
<evidence type="ECO:0000256" key="5">
    <source>
        <dbReference type="ARBA" id="ARBA00022842"/>
    </source>
</evidence>
<keyword evidence="6" id="KW-0800">Toxin</keyword>
<keyword evidence="9" id="KW-1185">Reference proteome</keyword>
<dbReference type="GO" id="GO:0090729">
    <property type="term" value="F:toxin activity"/>
    <property type="evidence" value="ECO:0007669"/>
    <property type="project" value="UniProtKB-KW"/>
</dbReference>
<dbReference type="InterPro" id="IPR051619">
    <property type="entry name" value="TypeII_TA_RNase_PINc/VapC"/>
</dbReference>
<dbReference type="AlphaFoldDB" id="A0A7Z0WEY8"/>
<evidence type="ECO:0000259" key="7">
    <source>
        <dbReference type="Pfam" id="PF01850"/>
    </source>
</evidence>
<dbReference type="InterPro" id="IPR002716">
    <property type="entry name" value="PIN_dom"/>
</dbReference>
<dbReference type="HAMAP" id="MF_00265">
    <property type="entry name" value="VapC_Nob1"/>
    <property type="match status" value="1"/>
</dbReference>
<evidence type="ECO:0000256" key="2">
    <source>
        <dbReference type="ARBA" id="ARBA00022722"/>
    </source>
</evidence>
<comment type="caution">
    <text evidence="8">The sequence shown here is derived from an EMBL/GenBank/DDBJ whole genome shotgun (WGS) entry which is preliminary data.</text>
</comment>
<dbReference type="InterPro" id="IPR029060">
    <property type="entry name" value="PIN-like_dom_sf"/>
</dbReference>
<dbReference type="GO" id="GO:0000287">
    <property type="term" value="F:magnesium ion binding"/>
    <property type="evidence" value="ECO:0007669"/>
    <property type="project" value="UniProtKB-UniRule"/>
</dbReference>
<comment type="function">
    <text evidence="6">Toxic component of a toxin-antitoxin (TA) system. An RNase.</text>
</comment>
<evidence type="ECO:0000256" key="1">
    <source>
        <dbReference type="ARBA" id="ARBA00022649"/>
    </source>
</evidence>
<dbReference type="PANTHER" id="PTHR35901:SF1">
    <property type="entry name" value="EXONUCLEASE VAPC9"/>
    <property type="match status" value="1"/>
</dbReference>
<keyword evidence="3 6" id="KW-0479">Metal-binding</keyword>